<dbReference type="EMBL" id="CP066007">
    <property type="protein sequence ID" value="QQB46236.1"/>
    <property type="molecule type" value="Genomic_DNA"/>
</dbReference>
<proteinExistence type="predicted"/>
<reference evidence="1 3" key="1">
    <citation type="submission" date="2020-12" db="EMBL/GenBank/DDBJ databases">
        <title>FDA dAtabase for Regulatory Grade micrObial Sequences (FDA-ARGOS): Supporting development and validation of Infectious Disease Dx tests.</title>
        <authorList>
            <person name="Sproer C."/>
            <person name="Gronow S."/>
            <person name="Severitt S."/>
            <person name="Schroder I."/>
            <person name="Tallon L."/>
            <person name="Sadzewicz L."/>
            <person name="Zhao X."/>
            <person name="Boylan J."/>
            <person name="Ott S."/>
            <person name="Bowen H."/>
            <person name="Vavikolanu K."/>
            <person name="Mehta A."/>
            <person name="Aluvathingal J."/>
            <person name="Nadendla S."/>
            <person name="Lowell S."/>
            <person name="Myers T."/>
            <person name="Yan Y."/>
            <person name="Sichtig H."/>
        </authorList>
    </citation>
    <scope>NUCLEOTIDE SEQUENCE [LARGE SCALE GENOMIC DNA]</scope>
    <source>
        <strain evidence="1 3">FDAARGOS_1053</strain>
        <strain evidence="2">FDAARGOS_1191</strain>
    </source>
</reference>
<sequence>MITCVKIHDLRKDPELARGTTVLVDRLWPRGVKKDSVRLDYWLKNVAPSPELRKWFNHDEEKFEEFSTRYRKELNASEEEDVDKLQKLVSDGDVTLVFAAKDRDINHAVVLKKWLEE</sequence>
<evidence type="ECO:0000313" key="2">
    <source>
        <dbReference type="EMBL" id="QRP71299.1"/>
    </source>
</evidence>
<accession>A0A7T4EF53</accession>
<organism evidence="1 3">
    <name type="scientific">Corynebacterium glucuronolyticum</name>
    <dbReference type="NCBI Taxonomy" id="39791"/>
    <lineage>
        <taxon>Bacteria</taxon>
        <taxon>Bacillati</taxon>
        <taxon>Actinomycetota</taxon>
        <taxon>Actinomycetes</taxon>
        <taxon>Mycobacteriales</taxon>
        <taxon>Corynebacteriaceae</taxon>
        <taxon>Corynebacterium</taxon>
    </lineage>
</organism>
<evidence type="ECO:0000313" key="1">
    <source>
        <dbReference type="EMBL" id="QQB46236.1"/>
    </source>
</evidence>
<name>A0A7T4EF53_9CORY</name>
<dbReference type="Proteomes" id="UP000617681">
    <property type="component" value="Chromosome"/>
</dbReference>
<dbReference type="InterPro" id="IPR052552">
    <property type="entry name" value="YeaO-like"/>
</dbReference>
<gene>
    <name evidence="1" type="ORF">I6I10_12455</name>
    <name evidence="2" type="ORF">I6J21_03900</name>
</gene>
<dbReference type="OrthoDB" id="9790745at2"/>
<dbReference type="PANTHER" id="PTHR36849">
    <property type="entry name" value="CYTOPLASMIC PROTEIN-RELATED"/>
    <property type="match status" value="1"/>
</dbReference>
<dbReference type="PANTHER" id="PTHR36849:SF1">
    <property type="entry name" value="CYTOPLASMIC PROTEIN"/>
    <property type="match status" value="1"/>
</dbReference>
<dbReference type="RefSeq" id="WP_005390222.1">
    <property type="nucleotide sequence ID" value="NZ_CP066007.1"/>
</dbReference>
<dbReference type="Pfam" id="PF22752">
    <property type="entry name" value="DUF488-N3i"/>
    <property type="match status" value="1"/>
</dbReference>
<evidence type="ECO:0000313" key="3">
    <source>
        <dbReference type="Proteomes" id="UP000596145"/>
    </source>
</evidence>
<dbReference type="AlphaFoldDB" id="A0A7T4EF53"/>
<dbReference type="EMBL" id="CP069534">
    <property type="protein sequence ID" value="QRP71299.1"/>
    <property type="molecule type" value="Genomic_DNA"/>
</dbReference>
<dbReference type="Proteomes" id="UP000596145">
    <property type="component" value="Chromosome"/>
</dbReference>
<dbReference type="GeneID" id="92759490"/>
<protein>
    <submittedName>
        <fullName evidence="1">DUF488 family protein</fullName>
    </submittedName>
</protein>